<dbReference type="PANTHER" id="PTHR11407:SF63">
    <property type="entry name" value="LYSOZYME C"/>
    <property type="match status" value="1"/>
</dbReference>
<dbReference type="EMBL" id="KP125943">
    <property type="protein sequence ID" value="AJQ21538.1"/>
    <property type="molecule type" value="mRNA"/>
</dbReference>
<dbReference type="SUPFAM" id="SSF53955">
    <property type="entry name" value="Lysozyme-like"/>
    <property type="match status" value="1"/>
</dbReference>
<sequence>MHFVCPILLVLALVGYSYGATKTKCQVVQALRNQGVPDSDLRNWLCLVKHESNYKYDVVGTNSNGSKDYGIFQMNSNYFCGRPSGTSTSTCWRVNTYGCADSCTSFTNSDISNDANCAVRIKKCGGFRKWYGWRNHCSNVQGAEYDYSTC</sequence>
<name>A0A0C5PW39_MYTGA</name>
<evidence type="ECO:0000256" key="1">
    <source>
        <dbReference type="ARBA" id="ARBA00012732"/>
    </source>
</evidence>
<comment type="similarity">
    <text evidence="4">Belongs to the glycosyl hydrolase 22 family.</text>
</comment>
<evidence type="ECO:0000256" key="5">
    <source>
        <dbReference type="SAM" id="SignalP"/>
    </source>
</evidence>
<dbReference type="GO" id="GO:0003796">
    <property type="term" value="F:lysozyme activity"/>
    <property type="evidence" value="ECO:0007669"/>
    <property type="project" value="UniProtKB-EC"/>
</dbReference>
<dbReference type="PANTHER" id="PTHR11407">
    <property type="entry name" value="LYSOZYME C"/>
    <property type="match status" value="1"/>
</dbReference>
<organism evidence="7">
    <name type="scientific">Mytilus galloprovincialis</name>
    <name type="common">Mediterranean mussel</name>
    <dbReference type="NCBI Taxonomy" id="29158"/>
    <lineage>
        <taxon>Eukaryota</taxon>
        <taxon>Metazoa</taxon>
        <taxon>Spiralia</taxon>
        <taxon>Lophotrochozoa</taxon>
        <taxon>Mollusca</taxon>
        <taxon>Bivalvia</taxon>
        <taxon>Autobranchia</taxon>
        <taxon>Pteriomorphia</taxon>
        <taxon>Mytilida</taxon>
        <taxon>Mytiloidea</taxon>
        <taxon>Mytilidae</taxon>
        <taxon>Mytilinae</taxon>
        <taxon>Mytilus</taxon>
    </lineage>
</organism>
<keyword evidence="2" id="KW-0081">Bacteriolytic enzyme</keyword>
<reference evidence="7" key="1">
    <citation type="journal article" date="2015" name="Fish Shellfish Immunol.">
        <title>An updated molecular basis for mussel immunity.</title>
        <authorList>
            <person name="Gerdol M."/>
            <person name="Venier P."/>
        </authorList>
    </citation>
    <scope>NUCLEOTIDE SEQUENCE</scope>
</reference>
<protein>
    <recommendedName>
        <fullName evidence="1">lysozyme</fullName>
        <ecNumber evidence="1">3.2.1.17</ecNumber>
    </recommendedName>
</protein>
<proteinExistence type="evidence at transcript level"/>
<dbReference type="PROSITE" id="PS51348">
    <property type="entry name" value="GLYCOSYL_HYDROL_F22_2"/>
    <property type="match status" value="1"/>
</dbReference>
<dbReference type="InterPro" id="IPR023346">
    <property type="entry name" value="Lysozyme-like_dom_sf"/>
</dbReference>
<evidence type="ECO:0000313" key="7">
    <source>
        <dbReference type="EMBL" id="AJQ21538.1"/>
    </source>
</evidence>
<feature type="chain" id="PRO_5002192774" description="lysozyme" evidence="5">
    <location>
        <begin position="20"/>
        <end position="150"/>
    </location>
</feature>
<evidence type="ECO:0000256" key="3">
    <source>
        <dbReference type="ARBA" id="ARBA00023157"/>
    </source>
</evidence>
<dbReference type="GO" id="GO:0042742">
    <property type="term" value="P:defense response to bacterium"/>
    <property type="evidence" value="ECO:0007669"/>
    <property type="project" value="UniProtKB-KW"/>
</dbReference>
<dbReference type="Pfam" id="PF00062">
    <property type="entry name" value="Lys"/>
    <property type="match status" value="1"/>
</dbReference>
<evidence type="ECO:0000259" key="6">
    <source>
        <dbReference type="PROSITE" id="PS00128"/>
    </source>
</evidence>
<dbReference type="PRINTS" id="PR00135">
    <property type="entry name" value="LYZLACT"/>
</dbReference>
<dbReference type="SMR" id="A0A0C5PW39"/>
<accession>A0A0C5PW39</accession>
<dbReference type="AlphaFoldDB" id="A0A0C5PW39"/>
<dbReference type="PROSITE" id="PS00128">
    <property type="entry name" value="GLYCOSYL_HYDROL_F22_1"/>
    <property type="match status" value="1"/>
</dbReference>
<dbReference type="CDD" id="cd16899">
    <property type="entry name" value="LYZ_C_invert"/>
    <property type="match status" value="1"/>
</dbReference>
<dbReference type="InterPro" id="IPR001916">
    <property type="entry name" value="Glyco_hydro_22"/>
</dbReference>
<dbReference type="Gene3D" id="1.10.530.10">
    <property type="match status" value="1"/>
</dbReference>
<evidence type="ECO:0000256" key="4">
    <source>
        <dbReference type="RuleBase" id="RU004440"/>
    </source>
</evidence>
<keyword evidence="2" id="KW-0929">Antimicrobial</keyword>
<dbReference type="EC" id="3.2.1.17" evidence="1"/>
<keyword evidence="3" id="KW-1015">Disulfide bond</keyword>
<feature type="signal peptide" evidence="5">
    <location>
        <begin position="1"/>
        <end position="19"/>
    </location>
</feature>
<dbReference type="GO" id="GO:0031640">
    <property type="term" value="P:killing of cells of another organism"/>
    <property type="evidence" value="ECO:0007669"/>
    <property type="project" value="UniProtKB-KW"/>
</dbReference>
<keyword evidence="5" id="KW-0732">Signal</keyword>
<evidence type="ECO:0000256" key="2">
    <source>
        <dbReference type="ARBA" id="ARBA00022638"/>
    </source>
</evidence>
<dbReference type="InterPro" id="IPR019799">
    <property type="entry name" value="Glyco_hydro_22_CS"/>
</dbReference>
<dbReference type="SMART" id="SM00263">
    <property type="entry name" value="LYZ1"/>
    <property type="match status" value="1"/>
</dbReference>
<feature type="domain" description="Glycosyl hydrolases family 22 (GH22)" evidence="6">
    <location>
        <begin position="99"/>
        <end position="117"/>
    </location>
</feature>